<sequence length="205" mass="23254">MFAFSPMMFTLHSHQLPIPDNSNQSIRAVTRPCGALSTEQAPNTSFISLLEKSRILPRMKDVGMSSSCTAVISMEFSKNYAFTIQDEAQGYHWTSDSCTILSVMVHCKNTNNEKLILPLCIVSDDLKHDASMVYEIQKTVTAFLRENYPHITNIHYFSDGCTGQYRNKYNFMNLCLHEKDFNLKAQWSFFATSNGKTECDGITFG</sequence>
<keyword evidence="2" id="KW-1185">Reference proteome</keyword>
<evidence type="ECO:0000313" key="1">
    <source>
        <dbReference type="EMBL" id="GBM37625.1"/>
    </source>
</evidence>
<dbReference type="AlphaFoldDB" id="A0A4Y2FBJ9"/>
<evidence type="ECO:0000313" key="2">
    <source>
        <dbReference type="Proteomes" id="UP000499080"/>
    </source>
</evidence>
<dbReference type="PANTHER" id="PTHR46601:SF1">
    <property type="entry name" value="ADF-H DOMAIN-CONTAINING PROTEIN"/>
    <property type="match status" value="1"/>
</dbReference>
<dbReference type="PANTHER" id="PTHR46601">
    <property type="entry name" value="ULP_PROTEASE DOMAIN-CONTAINING PROTEIN"/>
    <property type="match status" value="1"/>
</dbReference>
<dbReference type="Proteomes" id="UP000499080">
    <property type="component" value="Unassembled WGS sequence"/>
</dbReference>
<protein>
    <submittedName>
        <fullName evidence="1">Uncharacterized protein</fullName>
    </submittedName>
</protein>
<name>A0A4Y2FBJ9_ARAVE</name>
<organism evidence="1 2">
    <name type="scientific">Araneus ventricosus</name>
    <name type="common">Orbweaver spider</name>
    <name type="synonym">Epeira ventricosa</name>
    <dbReference type="NCBI Taxonomy" id="182803"/>
    <lineage>
        <taxon>Eukaryota</taxon>
        <taxon>Metazoa</taxon>
        <taxon>Ecdysozoa</taxon>
        <taxon>Arthropoda</taxon>
        <taxon>Chelicerata</taxon>
        <taxon>Arachnida</taxon>
        <taxon>Araneae</taxon>
        <taxon>Araneomorphae</taxon>
        <taxon>Entelegynae</taxon>
        <taxon>Araneoidea</taxon>
        <taxon>Araneidae</taxon>
        <taxon>Araneus</taxon>
    </lineage>
</organism>
<comment type="caution">
    <text evidence="1">The sequence shown here is derived from an EMBL/GenBank/DDBJ whole genome shotgun (WGS) entry which is preliminary data.</text>
</comment>
<accession>A0A4Y2FBJ9</accession>
<dbReference type="EMBL" id="BGPR01000846">
    <property type="protein sequence ID" value="GBM37625.1"/>
    <property type="molecule type" value="Genomic_DNA"/>
</dbReference>
<proteinExistence type="predicted"/>
<reference evidence="1 2" key="1">
    <citation type="journal article" date="2019" name="Sci. Rep.">
        <title>Orb-weaving spider Araneus ventricosus genome elucidates the spidroin gene catalogue.</title>
        <authorList>
            <person name="Kono N."/>
            <person name="Nakamura H."/>
            <person name="Ohtoshi R."/>
            <person name="Moran D.A.P."/>
            <person name="Shinohara A."/>
            <person name="Yoshida Y."/>
            <person name="Fujiwara M."/>
            <person name="Mori M."/>
            <person name="Tomita M."/>
            <person name="Arakawa K."/>
        </authorList>
    </citation>
    <scope>NUCLEOTIDE SEQUENCE [LARGE SCALE GENOMIC DNA]</scope>
</reference>
<gene>
    <name evidence="1" type="ORF">AVEN_132076_1</name>
</gene>